<accession>A0A077NXW7</accession>
<evidence type="ECO:0000313" key="1">
    <source>
        <dbReference type="EMBL" id="CDH07012.1"/>
    </source>
</evidence>
<gene>
    <name evidence="1" type="ORF">XBO1_2510046</name>
</gene>
<comment type="caution">
    <text evidence="1">The sequence shown here is derived from an EMBL/GenBank/DDBJ whole genome shotgun (WGS) entry which is preliminary data.</text>
</comment>
<dbReference type="AlphaFoldDB" id="A0A077NXW7"/>
<protein>
    <submittedName>
        <fullName evidence="1">Uncharacterized protein</fullName>
    </submittedName>
</protein>
<dbReference type="HOGENOM" id="CLU_3335002_0_0_6"/>
<proteinExistence type="predicted"/>
<dbReference type="Proteomes" id="UP000028483">
    <property type="component" value="Unassembled WGS sequence"/>
</dbReference>
<sequence>MVYKKGNYILSDIGSLSLRIARLIYHSRQASPQFFTTS</sequence>
<name>A0A077NXW7_XENBV</name>
<dbReference type="EMBL" id="CBSX010000170">
    <property type="protein sequence ID" value="CDH07012.1"/>
    <property type="molecule type" value="Genomic_DNA"/>
</dbReference>
<reference evidence="1" key="1">
    <citation type="submission" date="2013-07" db="EMBL/GenBank/DDBJ databases">
        <title>Sub-species coevolution in mutualistic symbiosis.</title>
        <authorList>
            <person name="Murfin K."/>
            <person name="Klassen J."/>
            <person name="Lee M."/>
            <person name="Forst S."/>
            <person name="Stock P."/>
            <person name="Goodrich-Blair H."/>
        </authorList>
    </citation>
    <scope>NUCLEOTIDE SEQUENCE [LARGE SCALE GENOMIC DNA]</scope>
    <source>
        <strain evidence="1">Oregonense</strain>
    </source>
</reference>
<organism evidence="1">
    <name type="scientific">Xenorhabdus bovienii str. oregonense</name>
    <dbReference type="NCBI Taxonomy" id="1398202"/>
    <lineage>
        <taxon>Bacteria</taxon>
        <taxon>Pseudomonadati</taxon>
        <taxon>Pseudomonadota</taxon>
        <taxon>Gammaproteobacteria</taxon>
        <taxon>Enterobacterales</taxon>
        <taxon>Morganellaceae</taxon>
        <taxon>Xenorhabdus</taxon>
    </lineage>
</organism>